<dbReference type="EMBL" id="GGEC01059000">
    <property type="protein sequence ID" value="MBX39484.1"/>
    <property type="molecule type" value="Transcribed_RNA"/>
</dbReference>
<name>A0A2P2NAH2_RHIMU</name>
<dbReference type="AlphaFoldDB" id="A0A2P2NAH2"/>
<reference evidence="2" key="1">
    <citation type="submission" date="2018-02" db="EMBL/GenBank/DDBJ databases">
        <title>Rhizophora mucronata_Transcriptome.</title>
        <authorList>
            <person name="Meera S.P."/>
            <person name="Sreeshan A."/>
            <person name="Augustine A."/>
        </authorList>
    </citation>
    <scope>NUCLEOTIDE SEQUENCE</scope>
    <source>
        <tissue evidence="2">Leaf</tissue>
    </source>
</reference>
<proteinExistence type="predicted"/>
<feature type="region of interest" description="Disordered" evidence="1">
    <location>
        <begin position="1"/>
        <end position="22"/>
    </location>
</feature>
<accession>A0A2P2NAH2</accession>
<protein>
    <submittedName>
        <fullName evidence="2">Uncharacterized protein</fullName>
    </submittedName>
</protein>
<organism evidence="2">
    <name type="scientific">Rhizophora mucronata</name>
    <name type="common">Asiatic mangrove</name>
    <dbReference type="NCBI Taxonomy" id="61149"/>
    <lineage>
        <taxon>Eukaryota</taxon>
        <taxon>Viridiplantae</taxon>
        <taxon>Streptophyta</taxon>
        <taxon>Embryophyta</taxon>
        <taxon>Tracheophyta</taxon>
        <taxon>Spermatophyta</taxon>
        <taxon>Magnoliopsida</taxon>
        <taxon>eudicotyledons</taxon>
        <taxon>Gunneridae</taxon>
        <taxon>Pentapetalae</taxon>
        <taxon>rosids</taxon>
        <taxon>fabids</taxon>
        <taxon>Malpighiales</taxon>
        <taxon>Rhizophoraceae</taxon>
        <taxon>Rhizophora</taxon>
    </lineage>
</organism>
<sequence length="50" mass="5428">MISSSVGWNRKPGGKSMRSSPLFTTEASSIGIKSPTRKLNSLYIGSKNRN</sequence>
<evidence type="ECO:0000256" key="1">
    <source>
        <dbReference type="SAM" id="MobiDB-lite"/>
    </source>
</evidence>
<evidence type="ECO:0000313" key="2">
    <source>
        <dbReference type="EMBL" id="MBX39484.1"/>
    </source>
</evidence>